<name>A0A1H4KDF5_9MICO</name>
<protein>
    <recommendedName>
        <fullName evidence="5">SnoaL-like domain-containing protein</fullName>
    </recommendedName>
</protein>
<accession>A0A1H4KDF5</accession>
<gene>
    <name evidence="3" type="ORF">SAMN04489807_1343</name>
</gene>
<keyword evidence="4" id="KW-1185">Reference proteome</keyword>
<dbReference type="PROSITE" id="PS51257">
    <property type="entry name" value="PROKAR_LIPOPROTEIN"/>
    <property type="match status" value="1"/>
</dbReference>
<dbReference type="EMBL" id="FNSQ01000005">
    <property type="protein sequence ID" value="SEB55972.1"/>
    <property type="molecule type" value="Genomic_DNA"/>
</dbReference>
<evidence type="ECO:0008006" key="5">
    <source>
        <dbReference type="Google" id="ProtNLM"/>
    </source>
</evidence>
<dbReference type="AlphaFoldDB" id="A0A1H4KDF5"/>
<dbReference type="Proteomes" id="UP000183750">
    <property type="component" value="Unassembled WGS sequence"/>
</dbReference>
<sequence length="227" mass="23939">MTSPRFRFASARSRQLLVLGICIAACASTGCAPASAPGPSPEPNPAEERSPATAEEVYQSYIDATNAIDLSDPETFTAVAEFTSAGLYAGLLESWTDGHENQRVIGGKAVVAYFRVMEVGFNHAVSAAACLDMSDITYVDRNGVSLIAEGSSRFLASAVDFIWLDGELLLNSQKVDPIDHCPAAYRTATPVAPAPGAPDTPMPDAPSREQGEICLSSPDDHTICGGW</sequence>
<reference evidence="4" key="1">
    <citation type="submission" date="2016-10" db="EMBL/GenBank/DDBJ databases">
        <authorList>
            <person name="Varghese N."/>
            <person name="Submissions S."/>
        </authorList>
    </citation>
    <scope>NUCLEOTIDE SEQUENCE [LARGE SCALE GENOMIC DNA]</scope>
    <source>
        <strain evidence="4">DSM 16089</strain>
    </source>
</reference>
<organism evidence="3 4">
    <name type="scientific">Microbacterium hydrocarbonoxydans</name>
    <dbReference type="NCBI Taxonomy" id="273678"/>
    <lineage>
        <taxon>Bacteria</taxon>
        <taxon>Bacillati</taxon>
        <taxon>Actinomycetota</taxon>
        <taxon>Actinomycetes</taxon>
        <taxon>Micrococcales</taxon>
        <taxon>Microbacteriaceae</taxon>
        <taxon>Microbacterium</taxon>
    </lineage>
</organism>
<evidence type="ECO:0000256" key="2">
    <source>
        <dbReference type="SAM" id="SignalP"/>
    </source>
</evidence>
<proteinExistence type="predicted"/>
<evidence type="ECO:0000256" key="1">
    <source>
        <dbReference type="SAM" id="MobiDB-lite"/>
    </source>
</evidence>
<feature type="region of interest" description="Disordered" evidence="1">
    <location>
        <begin position="189"/>
        <end position="213"/>
    </location>
</feature>
<feature type="compositionally biased region" description="Pro residues" evidence="1">
    <location>
        <begin position="192"/>
        <end position="204"/>
    </location>
</feature>
<feature type="chain" id="PRO_5039233088" description="SnoaL-like domain-containing protein" evidence="2">
    <location>
        <begin position="28"/>
        <end position="227"/>
    </location>
</feature>
<evidence type="ECO:0000313" key="4">
    <source>
        <dbReference type="Proteomes" id="UP000183750"/>
    </source>
</evidence>
<keyword evidence="2" id="KW-0732">Signal</keyword>
<feature type="region of interest" description="Disordered" evidence="1">
    <location>
        <begin position="34"/>
        <end position="53"/>
    </location>
</feature>
<feature type="signal peptide" evidence="2">
    <location>
        <begin position="1"/>
        <end position="27"/>
    </location>
</feature>
<evidence type="ECO:0000313" key="3">
    <source>
        <dbReference type="EMBL" id="SEB55972.1"/>
    </source>
</evidence>